<dbReference type="KEGG" id="erwi:GN242_13580"/>
<evidence type="ECO:0000256" key="3">
    <source>
        <dbReference type="ARBA" id="ARBA00022692"/>
    </source>
</evidence>
<dbReference type="CDD" id="cd07731">
    <property type="entry name" value="ComA-like_MBL-fold"/>
    <property type="match status" value="1"/>
</dbReference>
<dbReference type="InterPro" id="IPR025405">
    <property type="entry name" value="DUF4131"/>
</dbReference>
<evidence type="ECO:0000313" key="9">
    <source>
        <dbReference type="Proteomes" id="UP000424752"/>
    </source>
</evidence>
<dbReference type="InterPro" id="IPR001279">
    <property type="entry name" value="Metallo-B-lactamas"/>
</dbReference>
<dbReference type="PANTHER" id="PTHR30619:SF1">
    <property type="entry name" value="RECOMBINATION PROTEIN 2"/>
    <property type="match status" value="1"/>
</dbReference>
<feature type="transmembrane region" description="Helical" evidence="6">
    <location>
        <begin position="454"/>
        <end position="472"/>
    </location>
</feature>
<dbReference type="NCBIfam" id="NF008580">
    <property type="entry name" value="PRK11539.1"/>
    <property type="match status" value="1"/>
</dbReference>
<dbReference type="NCBIfam" id="TIGR00360">
    <property type="entry name" value="ComEC_N-term"/>
    <property type="match status" value="1"/>
</dbReference>
<keyword evidence="5 6" id="KW-0472">Membrane</keyword>
<dbReference type="GO" id="GO:0005886">
    <property type="term" value="C:plasma membrane"/>
    <property type="evidence" value="ECO:0007669"/>
    <property type="project" value="UniProtKB-SubCell"/>
</dbReference>
<dbReference type="Pfam" id="PF03772">
    <property type="entry name" value="Competence"/>
    <property type="match status" value="1"/>
</dbReference>
<dbReference type="InterPro" id="IPR035681">
    <property type="entry name" value="ComA-like_MBL"/>
</dbReference>
<feature type="domain" description="Metallo-beta-lactamase" evidence="7">
    <location>
        <begin position="508"/>
        <end position="689"/>
    </location>
</feature>
<reference evidence="8 9" key="1">
    <citation type="submission" date="2019-12" db="EMBL/GenBank/DDBJ databases">
        <title>Erwinia sp. nov., isolated from droppings of birds in the Qinghai-Tiebt plateau of China.</title>
        <authorList>
            <person name="Ge Y."/>
        </authorList>
    </citation>
    <scope>NUCLEOTIDE SEQUENCE [LARGE SCALE GENOMIC DNA]</scope>
    <source>
        <strain evidence="8 9">J780</strain>
    </source>
</reference>
<gene>
    <name evidence="8" type="ORF">GN242_13580</name>
</gene>
<evidence type="ECO:0000256" key="1">
    <source>
        <dbReference type="ARBA" id="ARBA00004651"/>
    </source>
</evidence>
<dbReference type="InterPro" id="IPR004477">
    <property type="entry name" value="ComEC_N"/>
</dbReference>
<dbReference type="Pfam" id="PF13567">
    <property type="entry name" value="DUF4131"/>
    <property type="match status" value="1"/>
</dbReference>
<evidence type="ECO:0000256" key="6">
    <source>
        <dbReference type="SAM" id="Phobius"/>
    </source>
</evidence>
<evidence type="ECO:0000256" key="4">
    <source>
        <dbReference type="ARBA" id="ARBA00022989"/>
    </source>
</evidence>
<feature type="transmembrane region" description="Helical" evidence="6">
    <location>
        <begin position="258"/>
        <end position="277"/>
    </location>
</feature>
<dbReference type="PANTHER" id="PTHR30619">
    <property type="entry name" value="DNA INTERNALIZATION/COMPETENCE PROTEIN COMEC/REC2"/>
    <property type="match status" value="1"/>
</dbReference>
<name>A0A6I6EHV9_9GAMM</name>
<dbReference type="GO" id="GO:0030420">
    <property type="term" value="P:establishment of competence for transformation"/>
    <property type="evidence" value="ECO:0007669"/>
    <property type="project" value="InterPro"/>
</dbReference>
<dbReference type="EMBL" id="CP046509">
    <property type="protein sequence ID" value="QGU88188.1"/>
    <property type="molecule type" value="Genomic_DNA"/>
</dbReference>
<feature type="transmembrane region" description="Helical" evidence="6">
    <location>
        <begin position="306"/>
        <end position="323"/>
    </location>
</feature>
<keyword evidence="3 6" id="KW-0812">Transmembrane</keyword>
<feature type="transmembrane region" description="Helical" evidence="6">
    <location>
        <begin position="359"/>
        <end position="383"/>
    </location>
</feature>
<feature type="transmembrane region" description="Helical" evidence="6">
    <location>
        <begin position="28"/>
        <end position="45"/>
    </location>
</feature>
<sequence length="754" mass="84916">MSLTVNRVAWSVIAATLPLNFLPQLPETLVLLPVLLLASGMAYFRVPLSKELALTVLIFIGAVSAAQSILKQTEQLTQGPVQSEVLVKSVLPDGERIKARLVRYQGQIIFPPVYATLRIRQQNIAYCPGQRWNMRLALRPVHAQLNEGGFDRQRYALANHTPLMGKVLSAEAIDEQCNWRSRVISSAQKNYAHLPWQALISALAFGERAEVSHETNQLLRETGTAHLMAISGMHIALAASFGWVLARGIQFFFPAWAIGYRFPLFCGLLIALVYGWLSGGNPPAIRAVLALMLWNLFRLQGINCHGWQVWSMCIALILFFDPLSVLSDSLWLSALAVAGLLMWYHFFPLPLRFTRQKRWFLLRLLHLQLGMMVLLMPVQALLFHGFGLSSLAANLWAVPLISLLTVPLILLATACNMIPWVNQILWEWVDHSLALVFIPLQHLPRGWVPLNQTLAAASLLCWLFLLSLRFGWWRTSPVSLLSVTLLLCSWRNAGQQPEWRVDMLDVGHGLAVVISRQGEATLYDTGHRWPGGDAARTHILPWLAWQGLQVSNIIISHAHLDHIGGLESVQAAFPSAVVHSALDRKEHLPCRKGVQWRWQGLQFHALWPPEDEKREGNNQSCVVLVTDGKWRVLLTGDLETAGELQLVTEQRTSLAADLLQVPHHGSKTSSSPPFLRAVAAKTAMASAARYSPWRLPAAQIIQRYAKNHIEWRDTALSGQISARFFIDNWQLMGLREQIMNRWYHQWFGVVRDSR</sequence>
<dbReference type="InterPro" id="IPR036866">
    <property type="entry name" value="RibonucZ/Hydroxyglut_hydro"/>
</dbReference>
<accession>A0A6I6EHV9</accession>
<evidence type="ECO:0000259" key="7">
    <source>
        <dbReference type="SMART" id="SM00849"/>
    </source>
</evidence>
<dbReference type="InterPro" id="IPR052159">
    <property type="entry name" value="Competence_DNA_uptake"/>
</dbReference>
<dbReference type="RefSeq" id="WP_156287659.1">
    <property type="nucleotide sequence ID" value="NZ_CP046509.1"/>
</dbReference>
<dbReference type="AlphaFoldDB" id="A0A6I6EHV9"/>
<feature type="transmembrane region" description="Helical" evidence="6">
    <location>
        <begin position="395"/>
        <end position="412"/>
    </location>
</feature>
<keyword evidence="2" id="KW-1003">Cell membrane</keyword>
<dbReference type="SMART" id="SM00849">
    <property type="entry name" value="Lactamase_B"/>
    <property type="match status" value="1"/>
</dbReference>
<dbReference type="InterPro" id="IPR004797">
    <property type="entry name" value="Competence_ComEC/Rec2"/>
</dbReference>
<dbReference type="NCBIfam" id="TIGR00361">
    <property type="entry name" value="ComEC_Rec2"/>
    <property type="match status" value="1"/>
</dbReference>
<feature type="transmembrane region" description="Helical" evidence="6">
    <location>
        <begin position="225"/>
        <end position="246"/>
    </location>
</feature>
<protein>
    <submittedName>
        <fullName evidence="8">ComEC family protein</fullName>
    </submittedName>
</protein>
<feature type="transmembrane region" description="Helical" evidence="6">
    <location>
        <begin position="52"/>
        <end position="70"/>
    </location>
</feature>
<keyword evidence="4 6" id="KW-1133">Transmembrane helix</keyword>
<dbReference type="Pfam" id="PF00753">
    <property type="entry name" value="Lactamase_B"/>
    <property type="match status" value="1"/>
</dbReference>
<evidence type="ECO:0000313" key="8">
    <source>
        <dbReference type="EMBL" id="QGU88188.1"/>
    </source>
</evidence>
<dbReference type="SUPFAM" id="SSF56281">
    <property type="entry name" value="Metallo-hydrolase/oxidoreductase"/>
    <property type="match status" value="1"/>
</dbReference>
<organism evidence="8 9">
    <name type="scientific">Erwinia sorbitola</name>
    <dbReference type="NCBI Taxonomy" id="2681984"/>
    <lineage>
        <taxon>Bacteria</taxon>
        <taxon>Pseudomonadati</taxon>
        <taxon>Pseudomonadota</taxon>
        <taxon>Gammaproteobacteria</taxon>
        <taxon>Enterobacterales</taxon>
        <taxon>Erwiniaceae</taxon>
        <taxon>Erwinia</taxon>
    </lineage>
</organism>
<dbReference type="Gene3D" id="3.60.15.10">
    <property type="entry name" value="Ribonuclease Z/Hydroxyacylglutathione hydrolase-like"/>
    <property type="match status" value="1"/>
</dbReference>
<comment type="subcellular location">
    <subcellularLocation>
        <location evidence="1">Cell membrane</location>
        <topology evidence="1">Multi-pass membrane protein</topology>
    </subcellularLocation>
</comment>
<feature type="transmembrane region" description="Helical" evidence="6">
    <location>
        <begin position="329"/>
        <end position="347"/>
    </location>
</feature>
<dbReference type="Proteomes" id="UP000424752">
    <property type="component" value="Chromosome"/>
</dbReference>
<evidence type="ECO:0000256" key="2">
    <source>
        <dbReference type="ARBA" id="ARBA00022475"/>
    </source>
</evidence>
<evidence type="ECO:0000256" key="5">
    <source>
        <dbReference type="ARBA" id="ARBA00023136"/>
    </source>
</evidence>
<proteinExistence type="predicted"/>